<evidence type="ECO:0000256" key="2">
    <source>
        <dbReference type="SAM" id="SignalP"/>
    </source>
</evidence>
<feature type="compositionally biased region" description="Basic and acidic residues" evidence="1">
    <location>
        <begin position="219"/>
        <end position="235"/>
    </location>
</feature>
<feature type="compositionally biased region" description="Basic and acidic residues" evidence="1">
    <location>
        <begin position="345"/>
        <end position="357"/>
    </location>
</feature>
<reference evidence="3" key="3">
    <citation type="submission" date="2021-05" db="UniProtKB">
        <authorList>
            <consortium name="EnsemblPlants"/>
        </authorList>
    </citation>
    <scope>IDENTIFICATION</scope>
    <source>
        <strain evidence="3">cv. B73</strain>
    </source>
</reference>
<accession>A0A804NF75</accession>
<feature type="compositionally biased region" description="Basic residues" evidence="1">
    <location>
        <begin position="132"/>
        <end position="142"/>
    </location>
</feature>
<keyword evidence="2" id="KW-0732">Signal</keyword>
<dbReference type="InParanoid" id="A0A804NF75"/>
<feature type="signal peptide" evidence="2">
    <location>
        <begin position="1"/>
        <end position="22"/>
    </location>
</feature>
<dbReference type="Gramene" id="Zm00001eb156720_T001">
    <property type="protein sequence ID" value="Zm00001eb156720_P001"/>
    <property type="gene ID" value="Zm00001eb156720"/>
</dbReference>
<feature type="compositionally biased region" description="Basic and acidic residues" evidence="1">
    <location>
        <begin position="305"/>
        <end position="335"/>
    </location>
</feature>
<sequence length="485" mass="52782">MDVPFMCCRLLLHFTSPLFQHACTMCCSNEKGQRPASSSNGFNCTSASSCATTTNTLVPRAAASVGRGRRRHLAVAVLRLLRAAVLTVQVGGEAPDAERRGHGLLPTERVAEHHHAADHVGGQHGGHAHAAVQRRRQVHHPRGAHEAGLPRHNQRGHQGPVRGRREVPARQLLPPPASRGQPGHRQRRRGGLHDHLHLHRHAEPAGHRPAVHQLHHRQVGREQPRGAERHREAREVPGPAPAVGALARVGRPERQQHGAEREEHHGIEVGEGERVAHDDGGQHEREGQLRGQQQRGGGHGQVRGAVREEQVVHAHKHADDHARGQQPPREPRERPGLGGGPAGVDGHEQDWEPDRLHQRGHPPIAPAVREVVPGQQAGRHGATEKRGVVGAQQQQPTTTTTTRRAIIGRGVRPRLRHVEEWGRGSGGGGGGGGGHWRAELVVMGEVRREESAVVVEYLSEISAGDLREVSYALFKEEATTTSFCS</sequence>
<feature type="compositionally biased region" description="Basic residues" evidence="1">
    <location>
        <begin position="209"/>
        <end position="218"/>
    </location>
</feature>
<name>A0A804NF75_MAIZE</name>
<evidence type="ECO:0000256" key="1">
    <source>
        <dbReference type="SAM" id="MobiDB-lite"/>
    </source>
</evidence>
<reference evidence="4" key="1">
    <citation type="submission" date="2015-12" db="EMBL/GenBank/DDBJ databases">
        <title>Update maize B73 reference genome by single molecule sequencing technologies.</title>
        <authorList>
            <consortium name="Maize Genome Sequencing Project"/>
            <person name="Ware D."/>
        </authorList>
    </citation>
    <scope>NUCLEOTIDE SEQUENCE [LARGE SCALE GENOMIC DNA]</scope>
    <source>
        <strain evidence="4">cv. B73</strain>
    </source>
</reference>
<protein>
    <submittedName>
        <fullName evidence="3">Uncharacterized protein</fullName>
    </submittedName>
</protein>
<evidence type="ECO:0000313" key="3">
    <source>
        <dbReference type="EnsemblPlants" id="Zm00001eb156720_P001"/>
    </source>
</evidence>
<feature type="region of interest" description="Disordered" evidence="1">
    <location>
        <begin position="374"/>
        <end position="400"/>
    </location>
</feature>
<feature type="chain" id="PRO_5032506956" evidence="2">
    <location>
        <begin position="23"/>
        <end position="485"/>
    </location>
</feature>
<feature type="region of interest" description="Disordered" evidence="1">
    <location>
        <begin position="204"/>
        <end position="362"/>
    </location>
</feature>
<dbReference type="AlphaFoldDB" id="A0A804NF75"/>
<feature type="compositionally biased region" description="Basic and acidic residues" evidence="1">
    <location>
        <begin position="250"/>
        <end position="288"/>
    </location>
</feature>
<proteinExistence type="predicted"/>
<dbReference type="EnsemblPlants" id="Zm00001eb156720_T001">
    <property type="protein sequence ID" value="Zm00001eb156720_P001"/>
    <property type="gene ID" value="Zm00001eb156720"/>
</dbReference>
<dbReference type="Proteomes" id="UP000007305">
    <property type="component" value="Chromosome 3"/>
</dbReference>
<keyword evidence="4" id="KW-1185">Reference proteome</keyword>
<evidence type="ECO:0000313" key="4">
    <source>
        <dbReference type="Proteomes" id="UP000007305"/>
    </source>
</evidence>
<organism evidence="3 4">
    <name type="scientific">Zea mays</name>
    <name type="common">Maize</name>
    <dbReference type="NCBI Taxonomy" id="4577"/>
    <lineage>
        <taxon>Eukaryota</taxon>
        <taxon>Viridiplantae</taxon>
        <taxon>Streptophyta</taxon>
        <taxon>Embryophyta</taxon>
        <taxon>Tracheophyta</taxon>
        <taxon>Spermatophyta</taxon>
        <taxon>Magnoliopsida</taxon>
        <taxon>Liliopsida</taxon>
        <taxon>Poales</taxon>
        <taxon>Poaceae</taxon>
        <taxon>PACMAD clade</taxon>
        <taxon>Panicoideae</taxon>
        <taxon>Andropogonodae</taxon>
        <taxon>Andropogoneae</taxon>
        <taxon>Tripsacinae</taxon>
        <taxon>Zea</taxon>
    </lineage>
</organism>
<reference evidence="3" key="2">
    <citation type="submission" date="2019-07" db="EMBL/GenBank/DDBJ databases">
        <authorList>
            <person name="Seetharam A."/>
            <person name="Woodhouse M."/>
            <person name="Cannon E."/>
        </authorList>
    </citation>
    <scope>NUCLEOTIDE SEQUENCE [LARGE SCALE GENOMIC DNA]</scope>
    <source>
        <strain evidence="3">cv. B73</strain>
    </source>
</reference>
<feature type="region of interest" description="Disordered" evidence="1">
    <location>
        <begin position="119"/>
        <end position="189"/>
    </location>
</feature>